<dbReference type="SMART" id="SM00673">
    <property type="entry name" value="CARP"/>
    <property type="match status" value="2"/>
</dbReference>
<dbReference type="InterPro" id="IPR016098">
    <property type="entry name" value="CAP/MinC_C"/>
</dbReference>
<accession>A0A0N4XWD1</accession>
<evidence type="ECO:0000313" key="5">
    <source>
        <dbReference type="Proteomes" id="UP000271162"/>
    </source>
</evidence>
<evidence type="ECO:0000313" key="4">
    <source>
        <dbReference type="EMBL" id="VDL70779.1"/>
    </source>
</evidence>
<dbReference type="InterPro" id="IPR013912">
    <property type="entry name" value="Adenylate_cyclase-assoc_CAP_C"/>
</dbReference>
<dbReference type="Pfam" id="PF08603">
    <property type="entry name" value="CAP_C"/>
    <property type="match status" value="1"/>
</dbReference>
<evidence type="ECO:0000256" key="2">
    <source>
        <dbReference type="SAM" id="MobiDB-lite"/>
    </source>
</evidence>
<dbReference type="GO" id="GO:0019933">
    <property type="term" value="P:cAMP-mediated signaling"/>
    <property type="evidence" value="ECO:0007669"/>
    <property type="project" value="TreeGrafter"/>
</dbReference>
<organism evidence="6">
    <name type="scientific">Nippostrongylus brasiliensis</name>
    <name type="common">Rat hookworm</name>
    <dbReference type="NCBI Taxonomy" id="27835"/>
    <lineage>
        <taxon>Eukaryota</taxon>
        <taxon>Metazoa</taxon>
        <taxon>Ecdysozoa</taxon>
        <taxon>Nematoda</taxon>
        <taxon>Chromadorea</taxon>
        <taxon>Rhabditida</taxon>
        <taxon>Rhabditina</taxon>
        <taxon>Rhabditomorpha</taxon>
        <taxon>Strongyloidea</taxon>
        <taxon>Heligmosomidae</taxon>
        <taxon>Nippostrongylus</taxon>
    </lineage>
</organism>
<dbReference type="Proteomes" id="UP000271162">
    <property type="component" value="Unassembled WGS sequence"/>
</dbReference>
<dbReference type="GO" id="GO:0008179">
    <property type="term" value="F:adenylate cyclase binding"/>
    <property type="evidence" value="ECO:0007669"/>
    <property type="project" value="TreeGrafter"/>
</dbReference>
<feature type="domain" description="C-CAP/cofactor C-like" evidence="3">
    <location>
        <begin position="280"/>
        <end position="420"/>
    </location>
</feature>
<evidence type="ECO:0000256" key="1">
    <source>
        <dbReference type="ARBA" id="ARBA00007659"/>
    </source>
</evidence>
<evidence type="ECO:0000259" key="3">
    <source>
        <dbReference type="PROSITE" id="PS51329"/>
    </source>
</evidence>
<dbReference type="OMA" id="KSQQTHK"/>
<dbReference type="PROSITE" id="PS51329">
    <property type="entry name" value="C_CAP_COFACTOR_C"/>
    <property type="match status" value="1"/>
</dbReference>
<dbReference type="InterPro" id="IPR001837">
    <property type="entry name" value="Adenylate_cyclase-assoc_CAP"/>
</dbReference>
<dbReference type="PANTHER" id="PTHR10652:SF0">
    <property type="entry name" value="ADENYLYL CYCLASE-ASSOCIATED PROTEIN"/>
    <property type="match status" value="1"/>
</dbReference>
<dbReference type="GO" id="GO:0007015">
    <property type="term" value="P:actin filament organization"/>
    <property type="evidence" value="ECO:0007669"/>
    <property type="project" value="TreeGrafter"/>
</dbReference>
<reference evidence="6" key="1">
    <citation type="submission" date="2017-02" db="UniProtKB">
        <authorList>
            <consortium name="WormBaseParasite"/>
        </authorList>
    </citation>
    <scope>IDENTIFICATION</scope>
</reference>
<feature type="compositionally biased region" description="Low complexity" evidence="2">
    <location>
        <begin position="267"/>
        <end position="280"/>
    </location>
</feature>
<dbReference type="SUPFAM" id="SSF69340">
    <property type="entry name" value="C-terminal domain of adenylylcyclase associated protein"/>
    <property type="match status" value="1"/>
</dbReference>
<dbReference type="Pfam" id="PF21938">
    <property type="entry name" value="CAP_N"/>
    <property type="match status" value="1"/>
</dbReference>
<reference evidence="4 5" key="2">
    <citation type="submission" date="2018-11" db="EMBL/GenBank/DDBJ databases">
        <authorList>
            <consortium name="Pathogen Informatics"/>
        </authorList>
    </citation>
    <scope>NUCLEOTIDE SEQUENCE [LARGE SCALE GENOMIC DNA]</scope>
</reference>
<dbReference type="GO" id="GO:0003779">
    <property type="term" value="F:actin binding"/>
    <property type="evidence" value="ECO:0007669"/>
    <property type="project" value="InterPro"/>
</dbReference>
<evidence type="ECO:0000313" key="6">
    <source>
        <dbReference type="WBParaSite" id="NBR_0000718901-mRNA-1"/>
    </source>
</evidence>
<dbReference type="FunFam" id="1.25.40.330:FF:000001">
    <property type="entry name" value="Adenylyl cyclase-associated protein"/>
    <property type="match status" value="1"/>
</dbReference>
<feature type="compositionally biased region" description="Low complexity" evidence="2">
    <location>
        <begin position="172"/>
        <end position="186"/>
    </location>
</feature>
<feature type="region of interest" description="Disordered" evidence="2">
    <location>
        <begin position="251"/>
        <end position="280"/>
    </location>
</feature>
<feature type="compositionally biased region" description="Pro residues" evidence="2">
    <location>
        <begin position="196"/>
        <end position="207"/>
    </location>
</feature>
<feature type="region of interest" description="Disordered" evidence="2">
    <location>
        <begin position="171"/>
        <end position="223"/>
    </location>
</feature>
<dbReference type="InterPro" id="IPR053950">
    <property type="entry name" value="CAP_N"/>
</dbReference>
<dbReference type="GO" id="GO:0000902">
    <property type="term" value="P:cell morphogenesis"/>
    <property type="evidence" value="ECO:0007669"/>
    <property type="project" value="TreeGrafter"/>
</dbReference>
<dbReference type="InterPro" id="IPR006599">
    <property type="entry name" value="CARP_motif"/>
</dbReference>
<gene>
    <name evidence="4" type="ORF">NBR_LOCUS7190</name>
</gene>
<dbReference type="Gene3D" id="2.160.20.70">
    <property type="match status" value="1"/>
</dbReference>
<dbReference type="WBParaSite" id="NBR_0000718901-mRNA-1">
    <property type="protein sequence ID" value="NBR_0000718901-mRNA-1"/>
    <property type="gene ID" value="NBR_0000718901"/>
</dbReference>
<dbReference type="InterPro" id="IPR036223">
    <property type="entry name" value="CAP_C_sf"/>
</dbReference>
<dbReference type="PANTHER" id="PTHR10652">
    <property type="entry name" value="ADENYLYL CYCLASE-ASSOCIATED PROTEIN"/>
    <property type="match status" value="1"/>
</dbReference>
<name>A0A0N4XWD1_NIPBR</name>
<dbReference type="Gene3D" id="1.25.40.330">
    <property type="entry name" value="Adenylate cyclase-associated CAP, N-terminal domain"/>
    <property type="match status" value="1"/>
</dbReference>
<proteinExistence type="inferred from homology"/>
<dbReference type="AlphaFoldDB" id="A0A0N4XWD1"/>
<dbReference type="GO" id="GO:0005737">
    <property type="term" value="C:cytoplasm"/>
    <property type="evidence" value="ECO:0007669"/>
    <property type="project" value="TreeGrafter"/>
</dbReference>
<dbReference type="STRING" id="27835.A0A0N4XWD1"/>
<dbReference type="SUPFAM" id="SSF101278">
    <property type="entry name" value="N-terminal domain of adenylylcyclase associated protein, CAP"/>
    <property type="match status" value="1"/>
</dbReference>
<dbReference type="InterPro" id="IPR017901">
    <property type="entry name" value="C-CAP_CF_C-like"/>
</dbReference>
<dbReference type="EMBL" id="UYSL01019866">
    <property type="protein sequence ID" value="VDL70779.1"/>
    <property type="molecule type" value="Genomic_DNA"/>
</dbReference>
<keyword evidence="5" id="KW-1185">Reference proteome</keyword>
<sequence>MDAPPDVKAYDSAMSDVIEQWSGLSDQLGGDVKIMAGKVNGVFNSLRTFLWTAASQPEPSADDVQKMVSPVVDLLTDITSFKDSKRNVPQFNHLCAVAEGIQAVGWVLVKKTPAPFVKEMLDSSMFFINRILKEFKDGDQKNVEWARQWKTILETMQTFVRQTHTTGLVWNSAPGCSPPASANAPATTEGRGGSGGPPPPPPPPPPSLLADANPHAAADSTKASRDALFAELNKGEAVTAGLRKVTADMQTHKNPALRESSRVTAEAVSHPAKSPAAASPAVRRDPLIELKDGKQWNVEYLIGNRNAVVNVTDKKQTVYIFKCEDSVIVIKGKANSITLDSCRKTSVVFDALVAQCETINCQRIELQSLGEMPTLSIQKTDGCQVYLSEASKNAEVVTSKSSEMNLLIPKADGEFVDIALIVDVQVEYPVPEQFKTTFDGAKLVTCVSDIA</sequence>
<dbReference type="InterPro" id="IPR036222">
    <property type="entry name" value="CAP_N_sf"/>
</dbReference>
<comment type="similarity">
    <text evidence="1">Belongs to the CAP family.</text>
</comment>
<protein>
    <submittedName>
        <fullName evidence="6">Adenylyl cyclase-associated protein</fullName>
    </submittedName>
</protein>